<reference evidence="5 6" key="1">
    <citation type="journal article" date="2012" name="J. Bacteriol.">
        <title>Complete Genome Sequence of the Beer Spoilage Organism Pediococcus claussenii ATCC BAA-344T.</title>
        <authorList>
            <person name="Pittet V."/>
            <person name="Abegunde T."/>
            <person name="Marfleet T."/>
            <person name="Haakensen M."/>
            <person name="Morrow K."/>
            <person name="Jayaprakash T."/>
            <person name="Schroeder K."/>
            <person name="Trost B."/>
            <person name="Byrns S."/>
            <person name="Bergsveinson J."/>
            <person name="Kusalik A."/>
            <person name="Ziola B."/>
        </authorList>
    </citation>
    <scope>NUCLEOTIDE SEQUENCE [LARGE SCALE GENOMIC DNA]</scope>
    <source>
        <strain evidence="5 6">ATCC BAA-344</strain>
    </source>
</reference>
<keyword evidence="3" id="KW-0804">Transcription</keyword>
<dbReference type="InterPro" id="IPR046335">
    <property type="entry name" value="LacI/GalR-like_sensor"/>
</dbReference>
<dbReference type="Gene3D" id="3.40.50.2300">
    <property type="match status" value="2"/>
</dbReference>
<dbReference type="GO" id="GO:0000976">
    <property type="term" value="F:transcription cis-regulatory region binding"/>
    <property type="evidence" value="ECO:0007669"/>
    <property type="project" value="TreeGrafter"/>
</dbReference>
<protein>
    <submittedName>
        <fullName evidence="5">Transcriptional regulator, LacI family</fullName>
    </submittedName>
</protein>
<dbReference type="PROSITE" id="PS00356">
    <property type="entry name" value="HTH_LACI_1"/>
    <property type="match status" value="1"/>
</dbReference>
<dbReference type="SMART" id="SM00354">
    <property type="entry name" value="HTH_LACI"/>
    <property type="match status" value="1"/>
</dbReference>
<dbReference type="CDD" id="cd01544">
    <property type="entry name" value="PBP1_GalR"/>
    <property type="match status" value="1"/>
</dbReference>
<gene>
    <name evidence="5" type="ordered locus">PECL_1664</name>
</gene>
<dbReference type="EMBL" id="CP003137">
    <property type="protein sequence ID" value="AEV95881.1"/>
    <property type="molecule type" value="Genomic_DNA"/>
</dbReference>
<dbReference type="CDD" id="cd01392">
    <property type="entry name" value="HTH_LacI"/>
    <property type="match status" value="1"/>
</dbReference>
<dbReference type="SUPFAM" id="SSF53822">
    <property type="entry name" value="Periplasmic binding protein-like I"/>
    <property type="match status" value="1"/>
</dbReference>
<dbReference type="PROSITE" id="PS50932">
    <property type="entry name" value="HTH_LACI_2"/>
    <property type="match status" value="1"/>
</dbReference>
<accession>G8PB13</accession>
<name>G8PB13_PEDCP</name>
<organism evidence="5 6">
    <name type="scientific">Pediococcus claussenii (strain ATCC BAA-344 / DSM 14800 / JCM 18046 / KCTC 3811 / LMG 21948 / P06)</name>
    <dbReference type="NCBI Taxonomy" id="701521"/>
    <lineage>
        <taxon>Bacteria</taxon>
        <taxon>Bacillati</taxon>
        <taxon>Bacillota</taxon>
        <taxon>Bacilli</taxon>
        <taxon>Lactobacillales</taxon>
        <taxon>Lactobacillaceae</taxon>
        <taxon>Pediococcus</taxon>
    </lineage>
</organism>
<proteinExistence type="predicted"/>
<dbReference type="HOGENOM" id="CLU_037628_1_0_9"/>
<evidence type="ECO:0000313" key="6">
    <source>
        <dbReference type="Proteomes" id="UP000005444"/>
    </source>
</evidence>
<feature type="domain" description="HTH lacI-type" evidence="4">
    <location>
        <begin position="2"/>
        <end position="58"/>
    </location>
</feature>
<sequence length="335" mass="37867">MAGIREIAKIAGVSQATVSRVLNRDKKFSVSEATRNNILEIANELQYNPKNSVKSKSVDRLSIVIITTLSKDSEINEPYFISIRNGVEKEAAEWGVRIMDLIRFPQADFDYERLASYGGVVVIGALTEESLNKIYEQNKNLIVVDEHRFLPKYDVIENDFQYQIKEELDILASKGHQQIAYIGGNATLVDENGQSSQVLRDIRETSYVEWMESKKHQEIIISSNWTTESGVTAADELLKNHPEVTAVVVASDPLAIGVYRGLQKKGKKIPEEIAIFSFDDVKTAEYMVPSLSTVKPGSEEMGKMAIRLIRDRLFYHREIPIRVMVPSDLNKRESI</sequence>
<evidence type="ECO:0000259" key="4">
    <source>
        <dbReference type="PROSITE" id="PS50932"/>
    </source>
</evidence>
<evidence type="ECO:0000256" key="2">
    <source>
        <dbReference type="ARBA" id="ARBA00023125"/>
    </source>
</evidence>
<dbReference type="Pfam" id="PF00356">
    <property type="entry name" value="LacI"/>
    <property type="match status" value="1"/>
</dbReference>
<dbReference type="SUPFAM" id="SSF47413">
    <property type="entry name" value="lambda repressor-like DNA-binding domains"/>
    <property type="match status" value="1"/>
</dbReference>
<dbReference type="PANTHER" id="PTHR30146:SF149">
    <property type="entry name" value="HTH-TYPE TRANSCRIPTIONAL REGULATOR EBGR"/>
    <property type="match status" value="1"/>
</dbReference>
<dbReference type="PATRIC" id="fig|701521.8.peg.1565"/>
<dbReference type="Proteomes" id="UP000005444">
    <property type="component" value="Chromosome"/>
</dbReference>
<dbReference type="RefSeq" id="WP_014216075.1">
    <property type="nucleotide sequence ID" value="NC_016605.1"/>
</dbReference>
<dbReference type="InterPro" id="IPR028082">
    <property type="entry name" value="Peripla_BP_I"/>
</dbReference>
<dbReference type="KEGG" id="pce:PECL_1664"/>
<dbReference type="PANTHER" id="PTHR30146">
    <property type="entry name" value="LACI-RELATED TRANSCRIPTIONAL REPRESSOR"/>
    <property type="match status" value="1"/>
</dbReference>
<dbReference type="AlphaFoldDB" id="G8PB13"/>
<keyword evidence="2" id="KW-0238">DNA-binding</keyword>
<evidence type="ECO:0000313" key="5">
    <source>
        <dbReference type="EMBL" id="AEV95881.1"/>
    </source>
</evidence>
<dbReference type="InterPro" id="IPR000843">
    <property type="entry name" value="HTH_LacI"/>
</dbReference>
<dbReference type="Gene3D" id="1.10.260.40">
    <property type="entry name" value="lambda repressor-like DNA-binding domains"/>
    <property type="match status" value="1"/>
</dbReference>
<dbReference type="STRING" id="701521.PECL_1664"/>
<dbReference type="GO" id="GO:0003700">
    <property type="term" value="F:DNA-binding transcription factor activity"/>
    <property type="evidence" value="ECO:0007669"/>
    <property type="project" value="TreeGrafter"/>
</dbReference>
<dbReference type="Pfam" id="PF13377">
    <property type="entry name" value="Peripla_BP_3"/>
    <property type="match status" value="1"/>
</dbReference>
<keyword evidence="1" id="KW-0805">Transcription regulation</keyword>
<evidence type="ECO:0000256" key="3">
    <source>
        <dbReference type="ARBA" id="ARBA00023163"/>
    </source>
</evidence>
<dbReference type="eggNOG" id="COG1609">
    <property type="taxonomic scope" value="Bacteria"/>
</dbReference>
<keyword evidence="6" id="KW-1185">Reference proteome</keyword>
<dbReference type="InterPro" id="IPR010982">
    <property type="entry name" value="Lambda_DNA-bd_dom_sf"/>
</dbReference>
<evidence type="ECO:0000256" key="1">
    <source>
        <dbReference type="ARBA" id="ARBA00023015"/>
    </source>
</evidence>